<gene>
    <name evidence="5" type="ORF">DK846_02500</name>
</gene>
<name>A0A2V2NCG9_9EURY</name>
<dbReference type="CDD" id="cd01536">
    <property type="entry name" value="PBP1_ABC_sugar_binding-like"/>
    <property type="match status" value="1"/>
</dbReference>
<evidence type="ECO:0000256" key="3">
    <source>
        <dbReference type="ARBA" id="ARBA00022729"/>
    </source>
</evidence>
<keyword evidence="3" id="KW-0732">Signal</keyword>
<feature type="domain" description="Periplasmic binding protein" evidence="4">
    <location>
        <begin position="41"/>
        <end position="308"/>
    </location>
</feature>
<dbReference type="InterPro" id="IPR028082">
    <property type="entry name" value="Peripla_BP_I"/>
</dbReference>
<sequence>MSVRYSISALFTCILVLLIIPAICPGETPVNQNSTEQTILGLIPSGNTSPFHQELIKGVIDEAANHNWTVITIPPDSEENITSQKLAMWDLINRNARIICLNTLNTSALTPEIKAATEAGIPVVLYNTLTPAQKMNISEYIGYNQYTGSAELGSYASRILAEKKNEAPDTIQGKVFILRGLPGFHADQRTAGFITGLTQSHGITIADQKVAGWDRDTAKTIALQALKDHPDLSIFYGNNDEMAIGAAMAVLDRGKKVNSDLLCIGIDGNTPTLDMIRNGTMTATLGVYPYKMGSTVVKQAVKILNGEQVPMYLETPSTVVDINNLDAYLNGSTWTDPIESVAEKEIK</sequence>
<dbReference type="EMBL" id="QGMY01000002">
    <property type="protein sequence ID" value="PWR74047.1"/>
    <property type="molecule type" value="Genomic_DNA"/>
</dbReference>
<proteinExistence type="inferred from homology"/>
<dbReference type="SUPFAM" id="SSF53822">
    <property type="entry name" value="Periplasmic binding protein-like I"/>
    <property type="match status" value="1"/>
</dbReference>
<dbReference type="AlphaFoldDB" id="A0A2V2NCG9"/>
<evidence type="ECO:0000313" key="5">
    <source>
        <dbReference type="EMBL" id="PWR74047.1"/>
    </source>
</evidence>
<evidence type="ECO:0000256" key="1">
    <source>
        <dbReference type="ARBA" id="ARBA00004196"/>
    </source>
</evidence>
<evidence type="ECO:0000313" key="6">
    <source>
        <dbReference type="Proteomes" id="UP000245657"/>
    </source>
</evidence>
<evidence type="ECO:0000259" key="4">
    <source>
        <dbReference type="Pfam" id="PF13407"/>
    </source>
</evidence>
<dbReference type="RefSeq" id="WP_109967326.1">
    <property type="nucleotide sequence ID" value="NZ_CP176093.1"/>
</dbReference>
<reference evidence="5 6" key="1">
    <citation type="submission" date="2018-05" db="EMBL/GenBank/DDBJ databases">
        <title>Draft genome of Methanospirillum lacunae Ki8-1.</title>
        <authorList>
            <person name="Dueholm M.S."/>
            <person name="Nielsen P.H."/>
            <person name="Bakmann L.F."/>
            <person name="Otzen D.E."/>
        </authorList>
    </citation>
    <scope>NUCLEOTIDE SEQUENCE [LARGE SCALE GENOMIC DNA]</scope>
    <source>
        <strain evidence="5 6">Ki8-1</strain>
    </source>
</reference>
<accession>A0A2V2NCG9</accession>
<comment type="caution">
    <text evidence="5">The sequence shown here is derived from an EMBL/GenBank/DDBJ whole genome shotgun (WGS) entry which is preliminary data.</text>
</comment>
<dbReference type="OrthoDB" id="378990at2157"/>
<evidence type="ECO:0000256" key="2">
    <source>
        <dbReference type="ARBA" id="ARBA00007639"/>
    </source>
</evidence>
<dbReference type="Pfam" id="PF13407">
    <property type="entry name" value="Peripla_BP_4"/>
    <property type="match status" value="1"/>
</dbReference>
<dbReference type="PANTHER" id="PTHR46847">
    <property type="entry name" value="D-ALLOSE-BINDING PERIPLASMIC PROTEIN-RELATED"/>
    <property type="match status" value="1"/>
</dbReference>
<keyword evidence="6" id="KW-1185">Reference proteome</keyword>
<dbReference type="Proteomes" id="UP000245657">
    <property type="component" value="Unassembled WGS sequence"/>
</dbReference>
<organism evidence="5 6">
    <name type="scientific">Methanospirillum lacunae</name>
    <dbReference type="NCBI Taxonomy" id="668570"/>
    <lineage>
        <taxon>Archaea</taxon>
        <taxon>Methanobacteriati</taxon>
        <taxon>Methanobacteriota</taxon>
        <taxon>Stenosarchaea group</taxon>
        <taxon>Methanomicrobia</taxon>
        <taxon>Methanomicrobiales</taxon>
        <taxon>Methanospirillaceae</taxon>
        <taxon>Methanospirillum</taxon>
    </lineage>
</organism>
<protein>
    <recommendedName>
        <fullName evidence="4">Periplasmic binding protein domain-containing protein</fullName>
    </recommendedName>
</protein>
<comment type="subcellular location">
    <subcellularLocation>
        <location evidence="1">Cell envelope</location>
    </subcellularLocation>
</comment>
<dbReference type="Gene3D" id="3.40.50.2300">
    <property type="match status" value="2"/>
</dbReference>
<dbReference type="GeneID" id="97549403"/>
<comment type="similarity">
    <text evidence="2">Belongs to the bacterial solute-binding protein 2 family.</text>
</comment>
<dbReference type="GO" id="GO:0030246">
    <property type="term" value="F:carbohydrate binding"/>
    <property type="evidence" value="ECO:0007669"/>
    <property type="project" value="UniProtKB-ARBA"/>
</dbReference>
<dbReference type="InterPro" id="IPR025997">
    <property type="entry name" value="SBP_2_dom"/>
</dbReference>
<dbReference type="PANTHER" id="PTHR46847:SF1">
    <property type="entry name" value="D-ALLOSE-BINDING PERIPLASMIC PROTEIN-RELATED"/>
    <property type="match status" value="1"/>
</dbReference>